<dbReference type="SMART" id="SM00432">
    <property type="entry name" value="MADS"/>
    <property type="match status" value="1"/>
</dbReference>
<dbReference type="GO" id="GO:0046983">
    <property type="term" value="F:protein dimerization activity"/>
    <property type="evidence" value="ECO:0007669"/>
    <property type="project" value="InterPro"/>
</dbReference>
<dbReference type="STRING" id="1280837.A0A316V3Y1"/>
<dbReference type="InterPro" id="IPR002100">
    <property type="entry name" value="TF_MADSbox"/>
</dbReference>
<dbReference type="GO" id="GO:0003677">
    <property type="term" value="F:DNA binding"/>
    <property type="evidence" value="ECO:0007669"/>
    <property type="project" value="UniProtKB-KW"/>
</dbReference>
<keyword evidence="4" id="KW-0804">Transcription</keyword>
<sequence length="56" mass="6281">MGRKKIRITRIPDDRNRSVTYLKRKAGLMKKAHELAVLTGSEVAVIVFGQNGKLSE</sequence>
<gene>
    <name evidence="7" type="ORF">FA14DRAFT_115799</name>
</gene>
<dbReference type="GO" id="GO:0005634">
    <property type="term" value="C:nucleus"/>
    <property type="evidence" value="ECO:0007669"/>
    <property type="project" value="UniProtKB-SubCell"/>
</dbReference>
<dbReference type="EMBL" id="KZ819606">
    <property type="protein sequence ID" value="PWN32162.1"/>
    <property type="molecule type" value="Genomic_DNA"/>
</dbReference>
<dbReference type="InterPro" id="IPR036879">
    <property type="entry name" value="TF_MADSbox_sf"/>
</dbReference>
<dbReference type="Proteomes" id="UP000245771">
    <property type="component" value="Unassembled WGS sequence"/>
</dbReference>
<dbReference type="Gene3D" id="3.40.1810.10">
    <property type="entry name" value="Transcription factor, MADS-box"/>
    <property type="match status" value="1"/>
</dbReference>
<reference evidence="7 8" key="1">
    <citation type="journal article" date="2018" name="Mol. Biol. Evol.">
        <title>Broad Genomic Sampling Reveals a Smut Pathogenic Ancestry of the Fungal Clade Ustilaginomycotina.</title>
        <authorList>
            <person name="Kijpornyongpan T."/>
            <person name="Mondo S.J."/>
            <person name="Barry K."/>
            <person name="Sandor L."/>
            <person name="Lee J."/>
            <person name="Lipzen A."/>
            <person name="Pangilinan J."/>
            <person name="LaButti K."/>
            <person name="Hainaut M."/>
            <person name="Henrissat B."/>
            <person name="Grigoriev I.V."/>
            <person name="Spatafora J.W."/>
            <person name="Aime M.C."/>
        </authorList>
    </citation>
    <scope>NUCLEOTIDE SEQUENCE [LARGE SCALE GENOMIC DNA]</scope>
    <source>
        <strain evidence="7 8">MCA 3882</strain>
    </source>
</reference>
<dbReference type="AlphaFoldDB" id="A0A316V3Y1"/>
<dbReference type="InterPro" id="IPR050142">
    <property type="entry name" value="MADS-box/MEF2_TF"/>
</dbReference>
<feature type="non-terminal residue" evidence="7">
    <location>
        <position position="56"/>
    </location>
</feature>
<evidence type="ECO:0000256" key="1">
    <source>
        <dbReference type="ARBA" id="ARBA00004123"/>
    </source>
</evidence>
<evidence type="ECO:0000256" key="5">
    <source>
        <dbReference type="ARBA" id="ARBA00023242"/>
    </source>
</evidence>
<evidence type="ECO:0000259" key="6">
    <source>
        <dbReference type="PROSITE" id="PS50066"/>
    </source>
</evidence>
<dbReference type="Pfam" id="PF00319">
    <property type="entry name" value="SRF-TF"/>
    <property type="match status" value="1"/>
</dbReference>
<keyword evidence="3" id="KW-0238">DNA-binding</keyword>
<dbReference type="PROSITE" id="PS50066">
    <property type="entry name" value="MADS_BOX_2"/>
    <property type="match status" value="1"/>
</dbReference>
<evidence type="ECO:0000256" key="2">
    <source>
        <dbReference type="ARBA" id="ARBA00023015"/>
    </source>
</evidence>
<keyword evidence="5" id="KW-0539">Nucleus</keyword>
<dbReference type="GO" id="GO:0045944">
    <property type="term" value="P:positive regulation of transcription by RNA polymerase II"/>
    <property type="evidence" value="ECO:0007669"/>
    <property type="project" value="UniProtKB-ARBA"/>
</dbReference>
<dbReference type="RefSeq" id="XP_025352464.1">
    <property type="nucleotide sequence ID" value="XM_025496131.1"/>
</dbReference>
<accession>A0A316V3Y1</accession>
<keyword evidence="2" id="KW-0805">Transcription regulation</keyword>
<evidence type="ECO:0000256" key="4">
    <source>
        <dbReference type="ARBA" id="ARBA00023163"/>
    </source>
</evidence>
<dbReference type="InParanoid" id="A0A316V3Y1"/>
<keyword evidence="8" id="KW-1185">Reference proteome</keyword>
<dbReference type="OrthoDB" id="1898716at2759"/>
<dbReference type="PANTHER" id="PTHR48019">
    <property type="entry name" value="SERUM RESPONSE FACTOR HOMOLOG"/>
    <property type="match status" value="1"/>
</dbReference>
<evidence type="ECO:0000256" key="3">
    <source>
        <dbReference type="ARBA" id="ARBA00023125"/>
    </source>
</evidence>
<dbReference type="GeneID" id="37017912"/>
<organism evidence="7 8">
    <name type="scientific">Meira miltonrushii</name>
    <dbReference type="NCBI Taxonomy" id="1280837"/>
    <lineage>
        <taxon>Eukaryota</taxon>
        <taxon>Fungi</taxon>
        <taxon>Dikarya</taxon>
        <taxon>Basidiomycota</taxon>
        <taxon>Ustilaginomycotina</taxon>
        <taxon>Exobasidiomycetes</taxon>
        <taxon>Exobasidiales</taxon>
        <taxon>Brachybasidiaceae</taxon>
        <taxon>Meira</taxon>
    </lineage>
</organism>
<protein>
    <submittedName>
        <fullName evidence="7">SRF-like protein</fullName>
    </submittedName>
</protein>
<evidence type="ECO:0000313" key="7">
    <source>
        <dbReference type="EMBL" id="PWN32162.1"/>
    </source>
</evidence>
<name>A0A316V3Y1_9BASI</name>
<comment type="subcellular location">
    <subcellularLocation>
        <location evidence="1">Nucleus</location>
    </subcellularLocation>
</comment>
<dbReference type="PRINTS" id="PR00404">
    <property type="entry name" value="MADSDOMAIN"/>
</dbReference>
<dbReference type="SUPFAM" id="SSF55455">
    <property type="entry name" value="SRF-like"/>
    <property type="match status" value="1"/>
</dbReference>
<feature type="domain" description="MADS-box" evidence="6">
    <location>
        <begin position="1"/>
        <end position="56"/>
    </location>
</feature>
<evidence type="ECO:0000313" key="8">
    <source>
        <dbReference type="Proteomes" id="UP000245771"/>
    </source>
</evidence>
<dbReference type="CDD" id="cd00120">
    <property type="entry name" value="MADS"/>
    <property type="match status" value="1"/>
</dbReference>
<proteinExistence type="predicted"/>